<protein>
    <submittedName>
        <fullName evidence="3">Uncharacterized protein</fullName>
    </submittedName>
</protein>
<name>A0A8B6DWR5_MYTGA</name>
<feature type="transmembrane region" description="Helical" evidence="2">
    <location>
        <begin position="163"/>
        <end position="186"/>
    </location>
</feature>
<dbReference type="OrthoDB" id="10012075at2759"/>
<keyword evidence="2" id="KW-0472">Membrane</keyword>
<dbReference type="AlphaFoldDB" id="A0A8B6DWR5"/>
<keyword evidence="2" id="KW-0812">Transmembrane</keyword>
<comment type="caution">
    <text evidence="3">The sequence shown here is derived from an EMBL/GenBank/DDBJ whole genome shotgun (WGS) entry which is preliminary data.</text>
</comment>
<sequence length="330" mass="37123">MEQNSANTCIDKFKLSGIYVCSAENGVADIHGSTVQTGEVSVLLQAATQNKQYGFVGTKIDISIMVYCYPEFSIVNILTSDFCCFNETEYQLVVDYNVTVSSFKQTVLMKGYKISLEGFTLTEKDFTTYSFWIQNEIGEETFSVKLMAKENKFKSKSGYGPGWLLMGCSVGGIVICSICSNIYCYIKGTKRVNVMLQTYPEEHYDEIGTMNYNNVVFEPTTDVTQENNDISRVAGDIDTDILLRVESDSSKESSSEKLTGFSQSSDGYENPYQSINPENIEIHPYSSLDSNIYQNTIIFPVSAKTKHTNISEETNKTHWLIIYTKKQEAE</sequence>
<proteinExistence type="predicted"/>
<evidence type="ECO:0000313" key="3">
    <source>
        <dbReference type="EMBL" id="VDI24677.1"/>
    </source>
</evidence>
<keyword evidence="2" id="KW-1133">Transmembrane helix</keyword>
<evidence type="ECO:0000313" key="4">
    <source>
        <dbReference type="Proteomes" id="UP000596742"/>
    </source>
</evidence>
<dbReference type="EMBL" id="UYJE01004058">
    <property type="protein sequence ID" value="VDI24677.1"/>
    <property type="molecule type" value="Genomic_DNA"/>
</dbReference>
<reference evidence="3" key="1">
    <citation type="submission" date="2018-11" db="EMBL/GenBank/DDBJ databases">
        <authorList>
            <person name="Alioto T."/>
            <person name="Alioto T."/>
        </authorList>
    </citation>
    <scope>NUCLEOTIDE SEQUENCE</scope>
</reference>
<keyword evidence="4" id="KW-1185">Reference proteome</keyword>
<gene>
    <name evidence="3" type="ORF">MGAL_10B015430</name>
</gene>
<feature type="compositionally biased region" description="Polar residues" evidence="1">
    <location>
        <begin position="260"/>
        <end position="276"/>
    </location>
</feature>
<dbReference type="Proteomes" id="UP000596742">
    <property type="component" value="Unassembled WGS sequence"/>
</dbReference>
<organism evidence="3 4">
    <name type="scientific">Mytilus galloprovincialis</name>
    <name type="common">Mediterranean mussel</name>
    <dbReference type="NCBI Taxonomy" id="29158"/>
    <lineage>
        <taxon>Eukaryota</taxon>
        <taxon>Metazoa</taxon>
        <taxon>Spiralia</taxon>
        <taxon>Lophotrochozoa</taxon>
        <taxon>Mollusca</taxon>
        <taxon>Bivalvia</taxon>
        <taxon>Autobranchia</taxon>
        <taxon>Pteriomorphia</taxon>
        <taxon>Mytilida</taxon>
        <taxon>Mytiloidea</taxon>
        <taxon>Mytilidae</taxon>
        <taxon>Mytilinae</taxon>
        <taxon>Mytilus</taxon>
    </lineage>
</organism>
<feature type="region of interest" description="Disordered" evidence="1">
    <location>
        <begin position="247"/>
        <end position="276"/>
    </location>
</feature>
<accession>A0A8B6DWR5</accession>
<evidence type="ECO:0000256" key="2">
    <source>
        <dbReference type="SAM" id="Phobius"/>
    </source>
</evidence>
<evidence type="ECO:0000256" key="1">
    <source>
        <dbReference type="SAM" id="MobiDB-lite"/>
    </source>
</evidence>